<dbReference type="PANTHER" id="PTHR23530">
    <property type="entry name" value="TRANSPORT PROTEIN-RELATED"/>
    <property type="match status" value="1"/>
</dbReference>
<comment type="caution">
    <text evidence="2">The sequence shown here is derived from an EMBL/GenBank/DDBJ whole genome shotgun (WGS) entry which is preliminary data.</text>
</comment>
<dbReference type="InterPro" id="IPR011701">
    <property type="entry name" value="MFS"/>
</dbReference>
<feature type="transmembrane region" description="Helical" evidence="1">
    <location>
        <begin position="12"/>
        <end position="36"/>
    </location>
</feature>
<dbReference type="InterPro" id="IPR036259">
    <property type="entry name" value="MFS_trans_sf"/>
</dbReference>
<name>A0A1K0GJ13_9ACTN</name>
<keyword evidence="3" id="KW-1185">Reference proteome</keyword>
<keyword evidence="1" id="KW-1133">Transmembrane helix</keyword>
<feature type="transmembrane region" description="Helical" evidence="1">
    <location>
        <begin position="175"/>
        <end position="194"/>
    </location>
</feature>
<sequence>MSTLTAAQARRRFLLLAAFRWLPVGLMIPVIVLLPLERGLTLAQYGAAAALQGVVVLLLELPTGGLSDAMGRRPVLLLAGLVDVLALCVLTVADSVLLFVIFYLLQGVYRALDSGPLESWYVDQALAADEHADIETGLSRSGVVIGVAIAGGALLTGGLVALGPFGAVTALSAPVYVALGLQLVSLVAVATLMTEPRPRPGLGALAASASGVPAAIGGALGLLRRSRIIVALIAVEVFWGFGMIAFGSLMSVRLADVLGDATRASALMGPVGSVAWLASAAGAALVPALARRIGAPWTGFTLRILQGVTVAGMALLAGPAGVIAAFLLCYTVHGAADPVHSGLLHRQVQGPYRASLVSLNSMVAQPAGALGLIVLTVIATRASLVVALLVGAVVLAVAAPLYLVARRAAPQTAPTGTPEVAPVP</sequence>
<keyword evidence="1" id="KW-0472">Membrane</keyword>
<protein>
    <submittedName>
        <fullName evidence="2">MFS transporter</fullName>
    </submittedName>
</protein>
<feature type="transmembrane region" description="Helical" evidence="1">
    <location>
        <begin position="385"/>
        <end position="405"/>
    </location>
</feature>
<feature type="transmembrane region" description="Helical" evidence="1">
    <location>
        <begin position="75"/>
        <end position="105"/>
    </location>
</feature>
<dbReference type="Pfam" id="PF07690">
    <property type="entry name" value="MFS_1"/>
    <property type="match status" value="1"/>
</dbReference>
<dbReference type="AlphaFoldDB" id="A0A1K0GJ13"/>
<dbReference type="Gene3D" id="1.20.1250.20">
    <property type="entry name" value="MFS general substrate transporter like domains"/>
    <property type="match status" value="1"/>
</dbReference>
<feature type="transmembrane region" description="Helical" evidence="1">
    <location>
        <begin position="310"/>
        <end position="336"/>
    </location>
</feature>
<reference evidence="2 3" key="1">
    <citation type="submission" date="2016-09" db="EMBL/GenBank/DDBJ databases">
        <title>Couchioplanes caeruleus draft genome sequence.</title>
        <authorList>
            <person name="Sheehan J."/>
            <person name="Caffrey P."/>
        </authorList>
    </citation>
    <scope>NUCLEOTIDE SEQUENCE [LARGE SCALE GENOMIC DNA]</scope>
    <source>
        <strain evidence="2 3">DSM 43634</strain>
    </source>
</reference>
<feature type="transmembrane region" description="Helical" evidence="1">
    <location>
        <begin position="270"/>
        <end position="290"/>
    </location>
</feature>
<evidence type="ECO:0000313" key="2">
    <source>
        <dbReference type="EMBL" id="OJF12254.1"/>
    </source>
</evidence>
<feature type="transmembrane region" description="Helical" evidence="1">
    <location>
        <begin position="229"/>
        <end position="250"/>
    </location>
</feature>
<dbReference type="GO" id="GO:0022857">
    <property type="term" value="F:transmembrane transporter activity"/>
    <property type="evidence" value="ECO:0007669"/>
    <property type="project" value="InterPro"/>
</dbReference>
<proteinExistence type="predicted"/>
<accession>A0A1K0GJ13</accession>
<dbReference type="SUPFAM" id="SSF103473">
    <property type="entry name" value="MFS general substrate transporter"/>
    <property type="match status" value="1"/>
</dbReference>
<feature type="transmembrane region" description="Helical" evidence="1">
    <location>
        <begin position="200"/>
        <end position="222"/>
    </location>
</feature>
<dbReference type="Proteomes" id="UP000182486">
    <property type="component" value="Unassembled WGS sequence"/>
</dbReference>
<feature type="transmembrane region" description="Helical" evidence="1">
    <location>
        <begin position="42"/>
        <end position="63"/>
    </location>
</feature>
<feature type="transmembrane region" description="Helical" evidence="1">
    <location>
        <begin position="356"/>
        <end position="378"/>
    </location>
</feature>
<feature type="transmembrane region" description="Helical" evidence="1">
    <location>
        <begin position="143"/>
        <end position="163"/>
    </location>
</feature>
<organism evidence="2 3">
    <name type="scientific">Couchioplanes caeruleus subsp. caeruleus</name>
    <dbReference type="NCBI Taxonomy" id="56427"/>
    <lineage>
        <taxon>Bacteria</taxon>
        <taxon>Bacillati</taxon>
        <taxon>Actinomycetota</taxon>
        <taxon>Actinomycetes</taxon>
        <taxon>Micromonosporales</taxon>
        <taxon>Micromonosporaceae</taxon>
        <taxon>Couchioplanes</taxon>
    </lineage>
</organism>
<dbReference type="RefSeq" id="WP_071807179.1">
    <property type="nucleotide sequence ID" value="NZ_MEIA01000229.1"/>
</dbReference>
<evidence type="ECO:0000256" key="1">
    <source>
        <dbReference type="SAM" id="Phobius"/>
    </source>
</evidence>
<dbReference type="EMBL" id="MEIA01000229">
    <property type="protein sequence ID" value="OJF12254.1"/>
    <property type="molecule type" value="Genomic_DNA"/>
</dbReference>
<gene>
    <name evidence="2" type="ORF">BG844_21680</name>
</gene>
<keyword evidence="1" id="KW-0812">Transmembrane</keyword>
<dbReference type="PANTHER" id="PTHR23530:SF1">
    <property type="entry name" value="PERMEASE, MAJOR FACILITATOR SUPERFAMILY-RELATED"/>
    <property type="match status" value="1"/>
</dbReference>
<dbReference type="InterPro" id="IPR053160">
    <property type="entry name" value="MFS_DHA3_Transporter"/>
</dbReference>
<evidence type="ECO:0000313" key="3">
    <source>
        <dbReference type="Proteomes" id="UP000182486"/>
    </source>
</evidence>